<proteinExistence type="inferred from homology"/>
<comment type="similarity">
    <text evidence="1">Belongs to the HEBP family.</text>
</comment>
<dbReference type="PANTHER" id="PTHR11220">
    <property type="entry name" value="HEME-BINDING PROTEIN-RELATED"/>
    <property type="match status" value="1"/>
</dbReference>
<dbReference type="EMBL" id="HBJA01152296">
    <property type="protein sequence ID" value="CAE0842904.1"/>
    <property type="molecule type" value="Transcribed_RNA"/>
</dbReference>
<dbReference type="InterPro" id="IPR006917">
    <property type="entry name" value="SOUL_heme-bd"/>
</dbReference>
<organism evidence="2">
    <name type="scientific">Eutreptiella gymnastica</name>
    <dbReference type="NCBI Taxonomy" id="73025"/>
    <lineage>
        <taxon>Eukaryota</taxon>
        <taxon>Discoba</taxon>
        <taxon>Euglenozoa</taxon>
        <taxon>Euglenida</taxon>
        <taxon>Spirocuta</taxon>
        <taxon>Euglenophyceae</taxon>
        <taxon>Eutreptiales</taxon>
        <taxon>Eutreptiaceae</taxon>
        <taxon>Eutreptiella</taxon>
    </lineage>
</organism>
<dbReference type="Pfam" id="PF04832">
    <property type="entry name" value="SOUL"/>
    <property type="match status" value="1"/>
</dbReference>
<evidence type="ECO:0000313" key="2">
    <source>
        <dbReference type="EMBL" id="CAE0842904.1"/>
    </source>
</evidence>
<reference evidence="2" key="1">
    <citation type="submission" date="2021-01" db="EMBL/GenBank/DDBJ databases">
        <authorList>
            <person name="Corre E."/>
            <person name="Pelletier E."/>
            <person name="Niang G."/>
            <person name="Scheremetjew M."/>
            <person name="Finn R."/>
            <person name="Kale V."/>
            <person name="Holt S."/>
            <person name="Cochrane G."/>
            <person name="Meng A."/>
            <person name="Brown T."/>
            <person name="Cohen L."/>
        </authorList>
    </citation>
    <scope>NUCLEOTIDE SEQUENCE</scope>
    <source>
        <strain evidence="2">CCMP1594</strain>
    </source>
</reference>
<gene>
    <name evidence="2" type="ORF">EGYM00163_LOCUS52111</name>
</gene>
<evidence type="ECO:0000256" key="1">
    <source>
        <dbReference type="ARBA" id="ARBA00009817"/>
    </source>
</evidence>
<dbReference type="InterPro" id="IPR011256">
    <property type="entry name" value="Reg_factor_effector_dom_sf"/>
</dbReference>
<protein>
    <submittedName>
        <fullName evidence="2">Uncharacterized protein</fullName>
    </submittedName>
</protein>
<sequence length="257" mass="28129">MGSLVGKISEETPRFAVIQRRAGFELRHYGPRVVAECTYYPEQGEDQGDAFRALARYIGVFTTPENQAGENPAKIAMTAPVVMGNQPQKIAMTAPVVVGGQPQKMAMTAPVTMASGHAPVLNTKNGDLSADELKQRGPQIMQFNLPSQFTLANAPRPTNPKVQIREIPPKFVAAETFSGSFKQQNMDSHGFALLKAVQAEGLVPDTSEHQTYYCAGFNPPWTPAMFKTNEVYVDVIAESWMHAALQGQQHEQMGHGR</sequence>
<dbReference type="PANTHER" id="PTHR11220:SF58">
    <property type="entry name" value="SOUL HEME-BINDING FAMILY PROTEIN"/>
    <property type="match status" value="1"/>
</dbReference>
<name>A0A7S4GPM3_9EUGL</name>
<dbReference type="SUPFAM" id="SSF55136">
    <property type="entry name" value="Probable bacterial effector-binding domain"/>
    <property type="match status" value="2"/>
</dbReference>
<accession>A0A7S4GPM3</accession>
<dbReference type="Gene3D" id="3.20.80.10">
    <property type="entry name" value="Regulatory factor, effector binding domain"/>
    <property type="match status" value="2"/>
</dbReference>
<dbReference type="AlphaFoldDB" id="A0A7S4GPM3"/>